<sequence>MTTSPESTRPATRRELRERAHPQTTESSRAPLPAFGDTLRTPDNTVIDDVPAPNDDAVDDAERFSDAPPLGDTRASAPSWDTGFAAYAVDTVAVDAVENDPEPAFLSAFDDNDAPTRENPVLSPNASEPDGTAVGSDAADETSAPQTAWADEKRPPTALTWLDTATLQAESLPEPLSPPDLFDGARLAPSWRRPGVLIPLGIVGTLCGAYVASTLLWPLDAVAPAAAAVKTEIAPAEAAALTWPETGSAAVAVEGIGPASSTTERDEIASITKVATVLMILDELPLQPGEQGPSFDFDYGDTLEYWQYRNMDQSALDVPVGGTLTQYQMLQGILLGSANNYTDRLSDEIWGSDWAFSQASKKWLSDHGLGGITLESPSGFDRDNTASPADLTKLGQLAMKNPVVAEIVATRSADIPGAGTVENTNGMLEDAGVVGIKTGTLSHWNLLTAKDVPVGGTTVRVYASVLGQDDDDTRLAVTRQLFAEVEKSLAEQPVAVPAGSVVGHVTTEWGGRVEIVTDADAQVVLWNGATATAGTELDLGDATQPGTVVGTLTVDGPTGTAETSVSLADEVAPPSIWWRLTHPMALFGIDGN</sequence>
<evidence type="ECO:0000256" key="1">
    <source>
        <dbReference type="SAM" id="MobiDB-lite"/>
    </source>
</evidence>
<feature type="compositionally biased region" description="Polar residues" evidence="1">
    <location>
        <begin position="1"/>
        <end position="10"/>
    </location>
</feature>
<dbReference type="InterPro" id="IPR012338">
    <property type="entry name" value="Beta-lactam/transpept-like"/>
</dbReference>
<name>A0A939DUC0_9MICO</name>
<dbReference type="SUPFAM" id="SSF56601">
    <property type="entry name" value="beta-lactamase/transpeptidase-like"/>
    <property type="match status" value="1"/>
</dbReference>
<dbReference type="RefSeq" id="WP_206822454.1">
    <property type="nucleotide sequence ID" value="NZ_JAEMWU010000001.1"/>
</dbReference>
<dbReference type="AlphaFoldDB" id="A0A939DUC0"/>
<proteinExistence type="predicted"/>
<dbReference type="GO" id="GO:0009002">
    <property type="term" value="F:serine-type D-Ala-D-Ala carboxypeptidase activity"/>
    <property type="evidence" value="ECO:0007669"/>
    <property type="project" value="InterPro"/>
</dbReference>
<dbReference type="Gene3D" id="3.40.710.10">
    <property type="entry name" value="DD-peptidase/beta-lactamase superfamily"/>
    <property type="match status" value="1"/>
</dbReference>
<dbReference type="GO" id="GO:0006508">
    <property type="term" value="P:proteolysis"/>
    <property type="evidence" value="ECO:0007669"/>
    <property type="project" value="InterPro"/>
</dbReference>
<dbReference type="InterPro" id="IPR001967">
    <property type="entry name" value="Peptidase_S11_N"/>
</dbReference>
<keyword evidence="3" id="KW-0645">Protease</keyword>
<comment type="caution">
    <text evidence="3">The sequence shown here is derived from an EMBL/GenBank/DDBJ whole genome shotgun (WGS) entry which is preliminary data.</text>
</comment>
<dbReference type="Proteomes" id="UP000664385">
    <property type="component" value="Unassembled WGS sequence"/>
</dbReference>
<gene>
    <name evidence="3" type="ORF">JF543_00675</name>
</gene>
<evidence type="ECO:0000313" key="4">
    <source>
        <dbReference type="Proteomes" id="UP000664385"/>
    </source>
</evidence>
<reference evidence="3" key="1">
    <citation type="submission" date="2020-12" db="EMBL/GenBank/DDBJ databases">
        <title>PHA producing bacteria isolated from mangrove.</title>
        <authorList>
            <person name="Zheng W."/>
            <person name="Yu S."/>
            <person name="Huang Y."/>
        </authorList>
    </citation>
    <scope>NUCLEOTIDE SEQUENCE</scope>
    <source>
        <strain evidence="3">GN8-5</strain>
    </source>
</reference>
<protein>
    <submittedName>
        <fullName evidence="3">D-alanyl-D-alanine carboxypeptidase</fullName>
    </submittedName>
</protein>
<organism evidence="3 4">
    <name type="scientific">Microbacterium esteraromaticum</name>
    <dbReference type="NCBI Taxonomy" id="57043"/>
    <lineage>
        <taxon>Bacteria</taxon>
        <taxon>Bacillati</taxon>
        <taxon>Actinomycetota</taxon>
        <taxon>Actinomycetes</taxon>
        <taxon>Micrococcales</taxon>
        <taxon>Microbacteriaceae</taxon>
        <taxon>Microbacterium</taxon>
    </lineage>
</organism>
<feature type="region of interest" description="Disordered" evidence="1">
    <location>
        <begin position="1"/>
        <end position="79"/>
    </location>
</feature>
<evidence type="ECO:0000259" key="2">
    <source>
        <dbReference type="Pfam" id="PF00768"/>
    </source>
</evidence>
<dbReference type="EMBL" id="JAEMWU010000001">
    <property type="protein sequence ID" value="MBN8204467.1"/>
    <property type="molecule type" value="Genomic_DNA"/>
</dbReference>
<evidence type="ECO:0000313" key="3">
    <source>
        <dbReference type="EMBL" id="MBN8204467.1"/>
    </source>
</evidence>
<feature type="region of interest" description="Disordered" evidence="1">
    <location>
        <begin position="103"/>
        <end position="156"/>
    </location>
</feature>
<feature type="compositionally biased region" description="Basic and acidic residues" evidence="1">
    <location>
        <begin position="12"/>
        <end position="21"/>
    </location>
</feature>
<keyword evidence="3" id="KW-0378">Hydrolase</keyword>
<dbReference type="Pfam" id="PF00768">
    <property type="entry name" value="Peptidase_S11"/>
    <property type="match status" value="1"/>
</dbReference>
<accession>A0A939DUC0</accession>
<feature type="domain" description="Peptidase S11 D-alanyl-D-alanine carboxypeptidase A N-terminal" evidence="2">
    <location>
        <begin position="262"/>
        <end position="441"/>
    </location>
</feature>
<keyword evidence="3" id="KW-0121">Carboxypeptidase</keyword>